<proteinExistence type="predicted"/>
<dbReference type="SUPFAM" id="SSF53187">
    <property type="entry name" value="Zn-dependent exopeptidases"/>
    <property type="match status" value="1"/>
</dbReference>
<dbReference type="InterPro" id="IPR055438">
    <property type="entry name" value="AstE_AspA_cat"/>
</dbReference>
<dbReference type="Pfam" id="PF24827">
    <property type="entry name" value="AstE_AspA_cat"/>
    <property type="match status" value="1"/>
</dbReference>
<keyword evidence="2" id="KW-0479">Metal-binding</keyword>
<dbReference type="EMBL" id="JAWDID010000001">
    <property type="protein sequence ID" value="MDU0338302.1"/>
    <property type="molecule type" value="Genomic_DNA"/>
</dbReference>
<keyword evidence="4" id="KW-0862">Zinc</keyword>
<reference evidence="6 7" key="1">
    <citation type="submission" date="2023-09" db="EMBL/GenBank/DDBJ databases">
        <title>Whole genome shotgun sequencing (WGS) of Bosea sp. ZW T0_25, isolated from stored onions (Allium cepa).</title>
        <authorList>
            <person name="Stoll D.A."/>
            <person name="Huch M."/>
        </authorList>
    </citation>
    <scope>NUCLEOTIDE SEQUENCE [LARGE SCALE GENOMIC DNA]</scope>
    <source>
        <strain evidence="6 7">ZW T0_25</strain>
    </source>
</reference>
<dbReference type="PANTHER" id="PTHR15162:SF7">
    <property type="entry name" value="SUCCINYLGLUTAMATE DESUCCINYLASE"/>
    <property type="match status" value="1"/>
</dbReference>
<comment type="caution">
    <text evidence="6">The sequence shown here is derived from an EMBL/GenBank/DDBJ whole genome shotgun (WGS) entry which is preliminary data.</text>
</comment>
<evidence type="ECO:0000313" key="7">
    <source>
        <dbReference type="Proteomes" id="UP001254257"/>
    </source>
</evidence>
<dbReference type="RefSeq" id="WP_316016256.1">
    <property type="nucleotide sequence ID" value="NZ_JAWDID010000001.1"/>
</dbReference>
<dbReference type="PANTHER" id="PTHR15162">
    <property type="entry name" value="ASPARTOACYLASE"/>
    <property type="match status" value="1"/>
</dbReference>
<evidence type="ECO:0000256" key="3">
    <source>
        <dbReference type="ARBA" id="ARBA00022801"/>
    </source>
</evidence>
<evidence type="ECO:0000313" key="6">
    <source>
        <dbReference type="EMBL" id="MDU0338302.1"/>
    </source>
</evidence>
<keyword evidence="7" id="KW-1185">Reference proteome</keyword>
<organism evidence="6 7">
    <name type="scientific">Bosea rubneri</name>
    <dbReference type="NCBI Taxonomy" id="3075434"/>
    <lineage>
        <taxon>Bacteria</taxon>
        <taxon>Pseudomonadati</taxon>
        <taxon>Pseudomonadota</taxon>
        <taxon>Alphaproteobacteria</taxon>
        <taxon>Hyphomicrobiales</taxon>
        <taxon>Boseaceae</taxon>
        <taxon>Bosea</taxon>
    </lineage>
</organism>
<name>A0ABU3S0I8_9HYPH</name>
<gene>
    <name evidence="6" type="ORF">RKE40_00325</name>
</gene>
<evidence type="ECO:0000256" key="4">
    <source>
        <dbReference type="ARBA" id="ARBA00022833"/>
    </source>
</evidence>
<evidence type="ECO:0000259" key="5">
    <source>
        <dbReference type="Pfam" id="PF24827"/>
    </source>
</evidence>
<evidence type="ECO:0000256" key="2">
    <source>
        <dbReference type="ARBA" id="ARBA00022723"/>
    </source>
</evidence>
<feature type="domain" description="Succinylglutamate desuccinylase/Aspartoacylase catalytic" evidence="5">
    <location>
        <begin position="21"/>
        <end position="119"/>
    </location>
</feature>
<sequence length="322" mass="34679">MTAIDLDDGPLESVRFTGLKPGPKLIVLGAVHGNEPCGPTAILRAIEDCRAGRLKILRGEVTFVPVANPKAWRQKTREGDRNLNRDLREKPLANDYEDRIGNHLCALLRQHDALLDIHSFRGEGEPFVFFGPQNNRGELEPFARAEEEAALAGCLGVAIGIHGWLDNYARLLAIRARLDVPRLAVTEGYGTTEFMRFCGGYAVTLECGSHDDPTAGEIGYAAIRNTLAQLQLVDAESPAVALRDVIEMVDVLVCETQGDAAEGPWRTGDAVPTGAIIARRADGTPVTAPRDGFVIFPNKAPKLGEAICHFGIAGRRGLGTAG</sequence>
<dbReference type="Proteomes" id="UP001254257">
    <property type="component" value="Unassembled WGS sequence"/>
</dbReference>
<protein>
    <submittedName>
        <fullName evidence="6">Succinylglutamate desuccinylase/aspartoacylase family protein</fullName>
    </submittedName>
</protein>
<comment type="cofactor">
    <cofactor evidence="1">
        <name>Zn(2+)</name>
        <dbReference type="ChEBI" id="CHEBI:29105"/>
    </cofactor>
</comment>
<keyword evidence="3" id="KW-0378">Hydrolase</keyword>
<accession>A0ABU3S0I8</accession>
<evidence type="ECO:0000256" key="1">
    <source>
        <dbReference type="ARBA" id="ARBA00001947"/>
    </source>
</evidence>
<dbReference type="Gene3D" id="3.40.630.10">
    <property type="entry name" value="Zn peptidases"/>
    <property type="match status" value="1"/>
</dbReference>
<dbReference type="InterPro" id="IPR050178">
    <property type="entry name" value="AspA/AstE_fam"/>
</dbReference>